<accession>A0ABW4EGN1</accession>
<sequence length="264" mass="30646">MELVESRGQPHRSRSRPAPTFKHAPPQFHQYTIVNKAPNPPYRGAPLWKCSVFYYWWQYLRHNQDYRDTCINGGVGPCARLYRDFGNIYRQTFREWWGVHHYLFAEQPAAAFTRDNHRFGDAAQIVDVQIDVSLGPEAVERSLKELHTQLLFPDRRALHRSAAVYPVARRPVLVNLHRHLAVHKCRLRFPDVPDENIADRMGLNAAEQANGISRSYLQRLGHSTRDIDIELRRAKRKAVQHDLRCARLLIEGVGRGEFPVRTNG</sequence>
<evidence type="ECO:0000313" key="3">
    <source>
        <dbReference type="Proteomes" id="UP001597186"/>
    </source>
</evidence>
<dbReference type="Proteomes" id="UP001597186">
    <property type="component" value="Unassembled WGS sequence"/>
</dbReference>
<reference evidence="3" key="1">
    <citation type="journal article" date="2019" name="Int. J. Syst. Evol. Microbiol.">
        <title>The Global Catalogue of Microorganisms (GCM) 10K type strain sequencing project: providing services to taxonomists for standard genome sequencing and annotation.</title>
        <authorList>
            <consortium name="The Broad Institute Genomics Platform"/>
            <consortium name="The Broad Institute Genome Sequencing Center for Infectious Disease"/>
            <person name="Wu L."/>
            <person name="Ma J."/>
        </authorList>
    </citation>
    <scope>NUCLEOTIDE SEQUENCE [LARGE SCALE GENOMIC DNA]</scope>
    <source>
        <strain evidence="3">CGMCC 1.12477</strain>
    </source>
</reference>
<keyword evidence="3" id="KW-1185">Reference proteome</keyword>
<protein>
    <submittedName>
        <fullName evidence="2">Uncharacterized protein</fullName>
    </submittedName>
</protein>
<name>A0ABW4EGN1_9RHOB</name>
<gene>
    <name evidence="2" type="ORF">ACFTOW_14240</name>
</gene>
<evidence type="ECO:0000313" key="2">
    <source>
        <dbReference type="EMBL" id="MFD1510547.1"/>
    </source>
</evidence>
<feature type="region of interest" description="Disordered" evidence="1">
    <location>
        <begin position="1"/>
        <end position="24"/>
    </location>
</feature>
<proteinExistence type="predicted"/>
<dbReference type="RefSeq" id="WP_379916827.1">
    <property type="nucleotide sequence ID" value="NZ_JBHUDD010000127.1"/>
</dbReference>
<evidence type="ECO:0000256" key="1">
    <source>
        <dbReference type="SAM" id="MobiDB-lite"/>
    </source>
</evidence>
<organism evidence="2 3">
    <name type="scientific">Lacimonas salitolerans</name>
    <dbReference type="NCBI Taxonomy" id="1323750"/>
    <lineage>
        <taxon>Bacteria</taxon>
        <taxon>Pseudomonadati</taxon>
        <taxon>Pseudomonadota</taxon>
        <taxon>Alphaproteobacteria</taxon>
        <taxon>Rhodobacterales</taxon>
        <taxon>Paracoccaceae</taxon>
        <taxon>Lacimonas</taxon>
    </lineage>
</organism>
<dbReference type="EMBL" id="JBHUDD010000127">
    <property type="protein sequence ID" value="MFD1510547.1"/>
    <property type="molecule type" value="Genomic_DNA"/>
</dbReference>
<comment type="caution">
    <text evidence="2">The sequence shown here is derived from an EMBL/GenBank/DDBJ whole genome shotgun (WGS) entry which is preliminary data.</text>
</comment>